<evidence type="ECO:0000259" key="3">
    <source>
        <dbReference type="Pfam" id="PF03972"/>
    </source>
</evidence>
<dbReference type="InterPro" id="IPR045336">
    <property type="entry name" value="MmgE_PrpD_N"/>
</dbReference>
<dbReference type="Proteomes" id="UP000657592">
    <property type="component" value="Unassembled WGS sequence"/>
</dbReference>
<dbReference type="SUPFAM" id="SSF103378">
    <property type="entry name" value="2-methylcitrate dehydratase PrpD"/>
    <property type="match status" value="1"/>
</dbReference>
<sequence length="347" mass="36469">MSSVMVETTTSPESQIAQWLVTTQYEDVPPEVRGLMRRLTYVILGCAFAGASADGCDEVRDTVTSAGGAPQSTILVHGERVPARGAAFVNSVMARAYDICDSIGAGQHMGASVIPTALAVSELIGGIDGEAFIRALALGCEIGARFGAVSRLDGFDPTGVGNVVAVTAVTGLLMGLDSSQLSNALGIAFNRMGGSFQSNVDGSLAVRLIQGFASENGLLCAQLAQRGMTGPDHWISGHWGFFHLYCKGERDAAALVHNLGVEWKVRGMAFKNYPSVRWDGGRDRSGTRGHGRGALRCALDRASRGAAGDRTVLPDGGKPLQGGTLSHGRRPVQRAVCRRERTAARNA</sequence>
<name>A0A917IGW5_9MICO</name>
<feature type="region of interest" description="Disordered" evidence="2">
    <location>
        <begin position="306"/>
        <end position="330"/>
    </location>
</feature>
<evidence type="ECO:0000313" key="5">
    <source>
        <dbReference type="Proteomes" id="UP000657592"/>
    </source>
</evidence>
<evidence type="ECO:0000256" key="1">
    <source>
        <dbReference type="ARBA" id="ARBA00006174"/>
    </source>
</evidence>
<gene>
    <name evidence="4" type="ORF">GCM10010921_15950</name>
</gene>
<dbReference type="InterPro" id="IPR036148">
    <property type="entry name" value="MmgE/PrpD_sf"/>
</dbReference>
<dbReference type="Gene3D" id="1.10.4100.10">
    <property type="entry name" value="2-methylcitrate dehydratase PrpD"/>
    <property type="match status" value="1"/>
</dbReference>
<accession>A0A917IGW5</accession>
<dbReference type="EMBL" id="BMJY01000005">
    <property type="protein sequence ID" value="GGH42616.1"/>
    <property type="molecule type" value="Genomic_DNA"/>
</dbReference>
<reference evidence="4" key="1">
    <citation type="journal article" date="2014" name="Int. J. Syst. Evol. Microbiol.">
        <title>Complete genome sequence of Corynebacterium casei LMG S-19264T (=DSM 44701T), isolated from a smear-ripened cheese.</title>
        <authorList>
            <consortium name="US DOE Joint Genome Institute (JGI-PGF)"/>
            <person name="Walter F."/>
            <person name="Albersmeier A."/>
            <person name="Kalinowski J."/>
            <person name="Ruckert C."/>
        </authorList>
    </citation>
    <scope>NUCLEOTIDE SEQUENCE</scope>
    <source>
        <strain evidence="4">CGMCC 1.15794</strain>
    </source>
</reference>
<protein>
    <recommendedName>
        <fullName evidence="3">MmgE/PrpD N-terminal domain-containing protein</fullName>
    </recommendedName>
</protein>
<keyword evidence="5" id="KW-1185">Reference proteome</keyword>
<proteinExistence type="inferred from homology"/>
<dbReference type="InterPro" id="IPR005656">
    <property type="entry name" value="MmgE_PrpD"/>
</dbReference>
<comment type="caution">
    <text evidence="4">The sequence shown here is derived from an EMBL/GenBank/DDBJ whole genome shotgun (WGS) entry which is preliminary data.</text>
</comment>
<organism evidence="4 5">
    <name type="scientific">Microbacterium album</name>
    <dbReference type="NCBI Taxonomy" id="2053191"/>
    <lineage>
        <taxon>Bacteria</taxon>
        <taxon>Bacillati</taxon>
        <taxon>Actinomycetota</taxon>
        <taxon>Actinomycetes</taxon>
        <taxon>Micrococcales</taxon>
        <taxon>Microbacteriaceae</taxon>
        <taxon>Microbacterium</taxon>
    </lineage>
</organism>
<reference evidence="4" key="2">
    <citation type="submission" date="2020-09" db="EMBL/GenBank/DDBJ databases">
        <authorList>
            <person name="Sun Q."/>
            <person name="Zhou Y."/>
        </authorList>
    </citation>
    <scope>NUCLEOTIDE SEQUENCE</scope>
    <source>
        <strain evidence="4">CGMCC 1.15794</strain>
    </source>
</reference>
<dbReference type="GO" id="GO:0016829">
    <property type="term" value="F:lyase activity"/>
    <property type="evidence" value="ECO:0007669"/>
    <property type="project" value="InterPro"/>
</dbReference>
<dbReference type="Pfam" id="PF03972">
    <property type="entry name" value="MmgE_PrpD_N"/>
    <property type="match status" value="1"/>
</dbReference>
<dbReference type="AlphaFoldDB" id="A0A917IGW5"/>
<dbReference type="PANTHER" id="PTHR16943:SF8">
    <property type="entry name" value="2-METHYLCITRATE DEHYDRATASE"/>
    <property type="match status" value="1"/>
</dbReference>
<feature type="domain" description="MmgE/PrpD N-terminal" evidence="3">
    <location>
        <begin position="15"/>
        <end position="249"/>
    </location>
</feature>
<comment type="similarity">
    <text evidence="1">Belongs to the PrpD family.</text>
</comment>
<dbReference type="InterPro" id="IPR042183">
    <property type="entry name" value="MmgE/PrpD_sf_1"/>
</dbReference>
<dbReference type="PANTHER" id="PTHR16943">
    <property type="entry name" value="2-METHYLCITRATE DEHYDRATASE-RELATED"/>
    <property type="match status" value="1"/>
</dbReference>
<evidence type="ECO:0000256" key="2">
    <source>
        <dbReference type="SAM" id="MobiDB-lite"/>
    </source>
</evidence>
<evidence type="ECO:0000313" key="4">
    <source>
        <dbReference type="EMBL" id="GGH42616.1"/>
    </source>
</evidence>